<name>E4YJQ3_OIKDI</name>
<gene>
    <name evidence="1" type="ORF">GSOID_T00027544001</name>
</gene>
<protein>
    <submittedName>
        <fullName evidence="1">Uncharacterized protein</fullName>
    </submittedName>
</protein>
<reference evidence="1" key="1">
    <citation type="journal article" date="2010" name="Science">
        <title>Plasticity of animal genome architecture unmasked by rapid evolution of a pelagic tunicate.</title>
        <authorList>
            <person name="Denoeud F."/>
            <person name="Henriet S."/>
            <person name="Mungpakdee S."/>
            <person name="Aury J.M."/>
            <person name="Da Silva C."/>
            <person name="Brinkmann H."/>
            <person name="Mikhaleva J."/>
            <person name="Olsen L.C."/>
            <person name="Jubin C."/>
            <person name="Canestro C."/>
            <person name="Bouquet J.M."/>
            <person name="Danks G."/>
            <person name="Poulain J."/>
            <person name="Campsteijn C."/>
            <person name="Adamski M."/>
            <person name="Cross I."/>
            <person name="Yadetie F."/>
            <person name="Muffato M."/>
            <person name="Louis A."/>
            <person name="Butcher S."/>
            <person name="Tsagkogeorga G."/>
            <person name="Konrad A."/>
            <person name="Singh S."/>
            <person name="Jensen M.F."/>
            <person name="Cong E.H."/>
            <person name="Eikeseth-Otteraa H."/>
            <person name="Noel B."/>
            <person name="Anthouard V."/>
            <person name="Porcel B.M."/>
            <person name="Kachouri-Lafond R."/>
            <person name="Nishino A."/>
            <person name="Ugolini M."/>
            <person name="Chourrout P."/>
            <person name="Nishida H."/>
            <person name="Aasland R."/>
            <person name="Huzurbazar S."/>
            <person name="Westhof E."/>
            <person name="Delsuc F."/>
            <person name="Lehrach H."/>
            <person name="Reinhardt R."/>
            <person name="Weissenbach J."/>
            <person name="Roy S.W."/>
            <person name="Artiguenave F."/>
            <person name="Postlethwait J.H."/>
            <person name="Manak J.R."/>
            <person name="Thompson E.M."/>
            <person name="Jaillon O."/>
            <person name="Du Pasquier L."/>
            <person name="Boudinot P."/>
            <person name="Liberles D.A."/>
            <person name="Volff J.N."/>
            <person name="Philippe H."/>
            <person name="Lenhard B."/>
            <person name="Roest Crollius H."/>
            <person name="Wincker P."/>
            <person name="Chourrout D."/>
        </authorList>
    </citation>
    <scope>NUCLEOTIDE SEQUENCE [LARGE SCALE GENOMIC DNA]</scope>
</reference>
<dbReference type="EMBL" id="FN654667">
    <property type="protein sequence ID" value="CBY35714.1"/>
    <property type="molecule type" value="Genomic_DNA"/>
</dbReference>
<accession>E4YJQ3</accession>
<sequence>PILRLLFAQRKIKNRFLGSERSCKVCRWLFMYINLKIKKILIARTSSIFYCKNKITVFVSRICFPRIKVKFVEMLIFENPKNAEVQAEKEKFQKDQVNNQRMSIEPIIREQLFRDSVDILARVVNEYESIEGKGIIGVIYRATCKFFGFGDFEKLENFKVEAKLKLIEYSAKVATQEVEQKELLGRKTTTFNNREDTDDFLTTELTGESYERRMTHSE</sequence>
<organism evidence="1">
    <name type="scientific">Oikopleura dioica</name>
    <name type="common">Tunicate</name>
    <dbReference type="NCBI Taxonomy" id="34765"/>
    <lineage>
        <taxon>Eukaryota</taxon>
        <taxon>Metazoa</taxon>
        <taxon>Chordata</taxon>
        <taxon>Tunicata</taxon>
        <taxon>Appendicularia</taxon>
        <taxon>Copelata</taxon>
        <taxon>Oikopleuridae</taxon>
        <taxon>Oikopleura</taxon>
    </lineage>
</organism>
<dbReference type="Proteomes" id="UP000011014">
    <property type="component" value="Unassembled WGS sequence"/>
</dbReference>
<feature type="non-terminal residue" evidence="1">
    <location>
        <position position="1"/>
    </location>
</feature>
<evidence type="ECO:0000313" key="1">
    <source>
        <dbReference type="EMBL" id="CBY35714.1"/>
    </source>
</evidence>
<proteinExistence type="predicted"/>
<dbReference type="AlphaFoldDB" id="E4YJQ3"/>